<dbReference type="EMBL" id="JAUKUD010000007">
    <property type="protein sequence ID" value="KAK0737728.1"/>
    <property type="molecule type" value="Genomic_DNA"/>
</dbReference>
<feature type="transmembrane region" description="Helical" evidence="7">
    <location>
        <begin position="403"/>
        <end position="425"/>
    </location>
</feature>
<evidence type="ECO:0000313" key="9">
    <source>
        <dbReference type="Proteomes" id="UP001172155"/>
    </source>
</evidence>
<keyword evidence="9" id="KW-1185">Reference proteome</keyword>
<evidence type="ECO:0000313" key="8">
    <source>
        <dbReference type="EMBL" id="KAK0737728.1"/>
    </source>
</evidence>
<comment type="subcellular location">
    <subcellularLocation>
        <location evidence="1">Membrane</location>
        <topology evidence="1">Multi-pass membrane protein</topology>
    </subcellularLocation>
</comment>
<name>A0AA40BP86_9PEZI</name>
<dbReference type="Gene3D" id="1.20.1250.20">
    <property type="entry name" value="MFS general substrate transporter like domains"/>
    <property type="match status" value="1"/>
</dbReference>
<feature type="transmembrane region" description="Helical" evidence="7">
    <location>
        <begin position="457"/>
        <end position="478"/>
    </location>
</feature>
<feature type="region of interest" description="Disordered" evidence="6">
    <location>
        <begin position="1"/>
        <end position="43"/>
    </location>
</feature>
<keyword evidence="3 7" id="KW-0812">Transmembrane</keyword>
<sequence>MENSSLSGEDRPPRAPSPVAGPGDSSVAPSHVPNRRDATQAEVDSLPHVADKVPFAAWAVILAGAAERFTYFGIISPWQNHMQNPRGTGALPGILGLGQSTAVNIYNAFFLFSFLTPILFALAADLWFGRFKTLMAGLGMYFAGCVVLTTTSIPSAIDRGAGVGGLAASLILIGLGAGAVKATFFALLGDQYVQRKPQLEERENGKRVIVDGPMTLTLMYNAYYWLTNVASMSAIPVTFLEVHYDFWVAYLLAASALGLCLLLFAIWASKLVKVVPQGSVLPQAVRALTCAARNGFKLENAKSSYQETHHGSTVPWSDQLVEELGRGLIACRVIFSLVVFYLCLSQLYNNLISQAGQVNLGGVPNDMIQAFSGVGCIIFGPILQAVYGILGRRGINFPPIARMTLGFAFCAAAMAYAASFQHLIYSTGPCFDQPLACEASLGSTVPNQVNVWIQLPVYALMAVGEILTYVTAFEYVYNKSPKDIKTVVQALTQLTACVASVLGMAISPVAKDPNMVVFYACLAGAMALTAVLFWWRFEKYDRIDARLNESSYAEDAAEQGGTIR</sequence>
<gene>
    <name evidence="8" type="ORF">B0T18DRAFT_482974</name>
</gene>
<dbReference type="GO" id="GO:0022857">
    <property type="term" value="F:transmembrane transporter activity"/>
    <property type="evidence" value="ECO:0007669"/>
    <property type="project" value="InterPro"/>
</dbReference>
<evidence type="ECO:0000256" key="5">
    <source>
        <dbReference type="ARBA" id="ARBA00023136"/>
    </source>
</evidence>
<feature type="transmembrane region" description="Helical" evidence="7">
    <location>
        <begin position="368"/>
        <end position="391"/>
    </location>
</feature>
<keyword evidence="4 7" id="KW-1133">Transmembrane helix</keyword>
<dbReference type="Pfam" id="PF00854">
    <property type="entry name" value="PTR2"/>
    <property type="match status" value="1"/>
</dbReference>
<dbReference type="PANTHER" id="PTHR11654">
    <property type="entry name" value="OLIGOPEPTIDE TRANSPORTER-RELATED"/>
    <property type="match status" value="1"/>
</dbReference>
<dbReference type="Proteomes" id="UP001172155">
    <property type="component" value="Unassembled WGS sequence"/>
</dbReference>
<feature type="transmembrane region" description="Helical" evidence="7">
    <location>
        <begin position="329"/>
        <end position="348"/>
    </location>
</feature>
<protein>
    <submittedName>
        <fullName evidence="8">Major facilitator superfamily domain-containing protein</fullName>
    </submittedName>
</protein>
<feature type="transmembrane region" description="Helical" evidence="7">
    <location>
        <begin position="140"/>
        <end position="157"/>
    </location>
</feature>
<dbReference type="GO" id="GO:0016020">
    <property type="term" value="C:membrane"/>
    <property type="evidence" value="ECO:0007669"/>
    <property type="project" value="UniProtKB-SubCell"/>
</dbReference>
<evidence type="ECO:0000256" key="4">
    <source>
        <dbReference type="ARBA" id="ARBA00022989"/>
    </source>
</evidence>
<evidence type="ECO:0000256" key="6">
    <source>
        <dbReference type="SAM" id="MobiDB-lite"/>
    </source>
</evidence>
<dbReference type="InterPro" id="IPR036259">
    <property type="entry name" value="MFS_trans_sf"/>
</dbReference>
<reference evidence="8" key="1">
    <citation type="submission" date="2023-06" db="EMBL/GenBank/DDBJ databases">
        <title>Genome-scale phylogeny and comparative genomics of the fungal order Sordariales.</title>
        <authorList>
            <consortium name="Lawrence Berkeley National Laboratory"/>
            <person name="Hensen N."/>
            <person name="Bonometti L."/>
            <person name="Westerberg I."/>
            <person name="Brannstrom I.O."/>
            <person name="Guillou S."/>
            <person name="Cros-Aarteil S."/>
            <person name="Calhoun S."/>
            <person name="Haridas S."/>
            <person name="Kuo A."/>
            <person name="Mondo S."/>
            <person name="Pangilinan J."/>
            <person name="Riley R."/>
            <person name="LaButti K."/>
            <person name="Andreopoulos B."/>
            <person name="Lipzen A."/>
            <person name="Chen C."/>
            <person name="Yanf M."/>
            <person name="Daum C."/>
            <person name="Ng V."/>
            <person name="Clum A."/>
            <person name="Steindorff A."/>
            <person name="Ohm R."/>
            <person name="Martin F."/>
            <person name="Silar P."/>
            <person name="Natvig D."/>
            <person name="Lalanne C."/>
            <person name="Gautier V."/>
            <person name="Ament-velasquez S.L."/>
            <person name="Kruys A."/>
            <person name="Hutchinson M.I."/>
            <person name="Powell A.J."/>
            <person name="Barry K."/>
            <person name="Miller A.N."/>
            <person name="Grigoriev I.V."/>
            <person name="Debuchy R."/>
            <person name="Gladieux P."/>
            <person name="Thoren M.H."/>
            <person name="Johannesson H."/>
        </authorList>
    </citation>
    <scope>NUCLEOTIDE SEQUENCE</scope>
    <source>
        <strain evidence="8">SMH3187-1</strain>
    </source>
</reference>
<feature type="transmembrane region" description="Helical" evidence="7">
    <location>
        <begin position="516"/>
        <end position="537"/>
    </location>
</feature>
<dbReference type="InterPro" id="IPR000109">
    <property type="entry name" value="POT_fam"/>
</dbReference>
<dbReference type="AlphaFoldDB" id="A0AA40BP86"/>
<feature type="transmembrane region" description="Helical" evidence="7">
    <location>
        <begin position="163"/>
        <end position="188"/>
    </location>
</feature>
<accession>A0AA40BP86</accession>
<feature type="transmembrane region" description="Helical" evidence="7">
    <location>
        <begin position="246"/>
        <end position="268"/>
    </location>
</feature>
<feature type="transmembrane region" description="Helical" evidence="7">
    <location>
        <begin position="105"/>
        <end position="128"/>
    </location>
</feature>
<feature type="transmembrane region" description="Helical" evidence="7">
    <location>
        <begin position="208"/>
        <end position="226"/>
    </location>
</feature>
<evidence type="ECO:0000256" key="3">
    <source>
        <dbReference type="ARBA" id="ARBA00022692"/>
    </source>
</evidence>
<comment type="caution">
    <text evidence="8">The sequence shown here is derived from an EMBL/GenBank/DDBJ whole genome shotgun (WGS) entry which is preliminary data.</text>
</comment>
<organism evidence="8 9">
    <name type="scientific">Schizothecium vesticola</name>
    <dbReference type="NCBI Taxonomy" id="314040"/>
    <lineage>
        <taxon>Eukaryota</taxon>
        <taxon>Fungi</taxon>
        <taxon>Dikarya</taxon>
        <taxon>Ascomycota</taxon>
        <taxon>Pezizomycotina</taxon>
        <taxon>Sordariomycetes</taxon>
        <taxon>Sordariomycetidae</taxon>
        <taxon>Sordariales</taxon>
        <taxon>Schizotheciaceae</taxon>
        <taxon>Schizothecium</taxon>
    </lineage>
</organism>
<comment type="similarity">
    <text evidence="2">Belongs to the major facilitator superfamily. Proton-dependent oligopeptide transporter (POT/PTR) (TC 2.A.17) family.</text>
</comment>
<dbReference type="SUPFAM" id="SSF103473">
    <property type="entry name" value="MFS general substrate transporter"/>
    <property type="match status" value="1"/>
</dbReference>
<feature type="transmembrane region" description="Helical" evidence="7">
    <location>
        <begin position="490"/>
        <end position="510"/>
    </location>
</feature>
<proteinExistence type="inferred from homology"/>
<evidence type="ECO:0000256" key="1">
    <source>
        <dbReference type="ARBA" id="ARBA00004141"/>
    </source>
</evidence>
<keyword evidence="5 7" id="KW-0472">Membrane</keyword>
<evidence type="ECO:0000256" key="2">
    <source>
        <dbReference type="ARBA" id="ARBA00005982"/>
    </source>
</evidence>
<evidence type="ECO:0000256" key="7">
    <source>
        <dbReference type="SAM" id="Phobius"/>
    </source>
</evidence>